<feature type="transmembrane region" description="Helical" evidence="1">
    <location>
        <begin position="202"/>
        <end position="230"/>
    </location>
</feature>
<dbReference type="AlphaFoldDB" id="A0A1G7RIV4"/>
<accession>A0A1G7RIV4</accession>
<keyword evidence="1" id="KW-1133">Transmembrane helix</keyword>
<organism evidence="2 3">
    <name type="scientific">Halorientalis regularis</name>
    <dbReference type="NCBI Taxonomy" id="660518"/>
    <lineage>
        <taxon>Archaea</taxon>
        <taxon>Methanobacteriati</taxon>
        <taxon>Methanobacteriota</taxon>
        <taxon>Stenosarchaea group</taxon>
        <taxon>Halobacteria</taxon>
        <taxon>Halobacteriales</taxon>
        <taxon>Haloarculaceae</taxon>
        <taxon>Halorientalis</taxon>
    </lineage>
</organism>
<feature type="transmembrane region" description="Helical" evidence="1">
    <location>
        <begin position="527"/>
        <end position="547"/>
    </location>
</feature>
<feature type="transmembrane region" description="Helical" evidence="1">
    <location>
        <begin position="68"/>
        <end position="84"/>
    </location>
</feature>
<feature type="transmembrane region" description="Helical" evidence="1">
    <location>
        <begin position="41"/>
        <end position="62"/>
    </location>
</feature>
<keyword evidence="3" id="KW-1185">Reference proteome</keyword>
<dbReference type="InterPro" id="IPR055941">
    <property type="entry name" value="DUF7519"/>
</dbReference>
<evidence type="ECO:0000313" key="3">
    <source>
        <dbReference type="Proteomes" id="UP000199076"/>
    </source>
</evidence>
<gene>
    <name evidence="2" type="ORF">SAMN05216218_11546</name>
</gene>
<feature type="transmembrane region" description="Helical" evidence="1">
    <location>
        <begin position="490"/>
        <end position="515"/>
    </location>
</feature>
<dbReference type="Proteomes" id="UP000199076">
    <property type="component" value="Unassembled WGS sequence"/>
</dbReference>
<dbReference type="OrthoDB" id="242548at2157"/>
<evidence type="ECO:0000313" key="2">
    <source>
        <dbReference type="EMBL" id="SDG10585.1"/>
    </source>
</evidence>
<dbReference type="STRING" id="660518.SAMN05216218_11546"/>
<feature type="transmembrane region" description="Helical" evidence="1">
    <location>
        <begin position="428"/>
        <end position="447"/>
    </location>
</feature>
<keyword evidence="1" id="KW-0472">Membrane</keyword>
<dbReference type="EMBL" id="FNBK01000015">
    <property type="protein sequence ID" value="SDG10585.1"/>
    <property type="molecule type" value="Genomic_DNA"/>
</dbReference>
<dbReference type="RefSeq" id="WP_092694476.1">
    <property type="nucleotide sequence ID" value="NZ_FNBK01000015.1"/>
</dbReference>
<evidence type="ECO:0000256" key="1">
    <source>
        <dbReference type="SAM" id="Phobius"/>
    </source>
</evidence>
<protein>
    <submittedName>
        <fullName evidence="2">Uncharacterized protein</fullName>
    </submittedName>
</protein>
<feature type="transmembrane region" description="Helical" evidence="1">
    <location>
        <begin position="159"/>
        <end position="182"/>
    </location>
</feature>
<reference evidence="3" key="1">
    <citation type="submission" date="2016-10" db="EMBL/GenBank/DDBJ databases">
        <authorList>
            <person name="Varghese N."/>
            <person name="Submissions S."/>
        </authorList>
    </citation>
    <scope>NUCLEOTIDE SEQUENCE [LARGE SCALE GENOMIC DNA]</scope>
    <source>
        <strain evidence="3">IBRC-M 10760</strain>
    </source>
</reference>
<feature type="transmembrane region" description="Helical" evidence="1">
    <location>
        <begin position="91"/>
        <end position="118"/>
    </location>
</feature>
<name>A0A1G7RIV4_9EURY</name>
<feature type="transmembrane region" description="Helical" evidence="1">
    <location>
        <begin position="124"/>
        <end position="147"/>
    </location>
</feature>
<proteinExistence type="predicted"/>
<feature type="transmembrane region" description="Helical" evidence="1">
    <location>
        <begin position="264"/>
        <end position="291"/>
    </location>
</feature>
<sequence>MSDERATDGGSRARDEAVLPRLGTGDGVVATLAETAAGIQLSALSGGVVAVLAALVVGWQLLGVRLTVVSSVSGVLLAAGLYALRSERVSVLFAAGALLTPASMGLVIALGIGVAFGLDVGQPAGHLASVTVLLLVGSGFGAVLTAVPLDEGTVLAGAFMRFVGMLVPLTVAQVVVVAIAAWESVVRSLARLVVDSPEPLLALGRALLAPTGSVALLTLLLYGLLLLFLFRLVLRSIPIVKLFPPRQRPMATARLDRLVGRLGWALLAATGGAIVLFAVAVVAGVATPAALADRFGAVATPAVWLLTTVWVRALFVLAIGAMAAILVSERLRRRVRRLSEADLLRQGTPPLGAFVTAFLFGVVADLLLSSEELLARAPASVRPTVESLLGGGVVTAVLVVAFGALILAGVAFVSLSLLVSSPILPERALGPTIASAAVFALALLLVLFGGSSLVAFLAVAAALVVWDTGEFATGLREELPSSAATTRGELVHVGASLVVGLLAVVGALLLALLVASDLLVPSVPDTTLAAGAVILAFGTTIVLLSSLRE</sequence>
<feature type="transmembrane region" description="Helical" evidence="1">
    <location>
        <begin position="303"/>
        <end position="327"/>
    </location>
</feature>
<dbReference type="Pfam" id="PF24363">
    <property type="entry name" value="DUF7519"/>
    <property type="match status" value="1"/>
</dbReference>
<feature type="transmembrane region" description="Helical" evidence="1">
    <location>
        <begin position="388"/>
        <end position="419"/>
    </location>
</feature>
<keyword evidence="1" id="KW-0812">Transmembrane</keyword>